<proteinExistence type="predicted"/>
<dbReference type="AlphaFoldDB" id="T1APK0"/>
<protein>
    <submittedName>
        <fullName evidence="2">Glycerophosphoryl diester phosphodiesterase</fullName>
        <ecNumber evidence="2">3.1.-.-</ecNumber>
    </submittedName>
</protein>
<gene>
    <name evidence="2" type="ORF">B1A_10787</name>
</gene>
<reference evidence="2" key="2">
    <citation type="journal article" date="2014" name="ISME J.">
        <title>Microbial stratification in low pH oxic and suboxic macroscopic growths along an acid mine drainage.</title>
        <authorList>
            <person name="Mendez-Garcia C."/>
            <person name="Mesa V."/>
            <person name="Sprenger R.R."/>
            <person name="Richter M."/>
            <person name="Diez M.S."/>
            <person name="Solano J."/>
            <person name="Bargiela R."/>
            <person name="Golyshina O.V."/>
            <person name="Manteca A."/>
            <person name="Ramos J.L."/>
            <person name="Gallego J.R."/>
            <person name="Llorente I."/>
            <person name="Martins Dos Santos V.A."/>
            <person name="Jensen O.N."/>
            <person name="Pelaez A.I."/>
            <person name="Sanchez J."/>
            <person name="Ferrer M."/>
        </authorList>
    </citation>
    <scope>NUCLEOTIDE SEQUENCE</scope>
</reference>
<evidence type="ECO:0000259" key="1">
    <source>
        <dbReference type="PROSITE" id="PS51704"/>
    </source>
</evidence>
<organism evidence="2">
    <name type="scientific">mine drainage metagenome</name>
    <dbReference type="NCBI Taxonomy" id="410659"/>
    <lineage>
        <taxon>unclassified sequences</taxon>
        <taxon>metagenomes</taxon>
        <taxon>ecological metagenomes</taxon>
    </lineage>
</organism>
<feature type="non-terminal residue" evidence="2">
    <location>
        <position position="1"/>
    </location>
</feature>
<dbReference type="EMBL" id="AUZX01007687">
    <property type="protein sequence ID" value="EQD58438.1"/>
    <property type="molecule type" value="Genomic_DNA"/>
</dbReference>
<keyword evidence="2" id="KW-0378">Hydrolase</keyword>
<feature type="domain" description="GP-PDE" evidence="1">
    <location>
        <begin position="1"/>
        <end position="86"/>
    </location>
</feature>
<dbReference type="SUPFAM" id="SSF51695">
    <property type="entry name" value="PLC-like phosphodiesterases"/>
    <property type="match status" value="1"/>
</dbReference>
<reference evidence="2" key="1">
    <citation type="submission" date="2013-08" db="EMBL/GenBank/DDBJ databases">
        <authorList>
            <person name="Mendez C."/>
            <person name="Richter M."/>
            <person name="Ferrer M."/>
            <person name="Sanchez J."/>
        </authorList>
    </citation>
    <scope>NUCLEOTIDE SEQUENCE</scope>
</reference>
<dbReference type="InterPro" id="IPR030395">
    <property type="entry name" value="GP_PDE_dom"/>
</dbReference>
<sequence length="87" mass="9452">RQTQLPLALLCAHYDARVLRSACALGASALHLHWRALTAARVRTIHDADLALRVYTVNRAPTAARLLAAGVAGMFTDRLELPPRVNA</sequence>
<dbReference type="GO" id="GO:0006629">
    <property type="term" value="P:lipid metabolic process"/>
    <property type="evidence" value="ECO:0007669"/>
    <property type="project" value="InterPro"/>
</dbReference>
<dbReference type="Gene3D" id="3.20.20.190">
    <property type="entry name" value="Phosphatidylinositol (PI) phosphodiesterase"/>
    <property type="match status" value="1"/>
</dbReference>
<dbReference type="InterPro" id="IPR017946">
    <property type="entry name" value="PLC-like_Pdiesterase_TIM-brl"/>
</dbReference>
<dbReference type="PROSITE" id="PS51704">
    <property type="entry name" value="GP_PDE"/>
    <property type="match status" value="1"/>
</dbReference>
<name>T1APK0_9ZZZZ</name>
<evidence type="ECO:0000313" key="2">
    <source>
        <dbReference type="EMBL" id="EQD58438.1"/>
    </source>
</evidence>
<comment type="caution">
    <text evidence="2">The sequence shown here is derived from an EMBL/GenBank/DDBJ whole genome shotgun (WGS) entry which is preliminary data.</text>
</comment>
<accession>T1APK0</accession>
<dbReference type="EC" id="3.1.-.-" evidence="2"/>
<dbReference type="GO" id="GO:0008081">
    <property type="term" value="F:phosphoric diester hydrolase activity"/>
    <property type="evidence" value="ECO:0007669"/>
    <property type="project" value="InterPro"/>
</dbReference>
<dbReference type="Pfam" id="PF03009">
    <property type="entry name" value="GDPD"/>
    <property type="match status" value="1"/>
</dbReference>